<dbReference type="EMBL" id="QHKM01000002">
    <property type="protein sequence ID" value="RAK68147.1"/>
    <property type="molecule type" value="Genomic_DNA"/>
</dbReference>
<gene>
    <name evidence="1" type="ORF">DLM85_08910</name>
</gene>
<evidence type="ECO:0000313" key="2">
    <source>
        <dbReference type="Proteomes" id="UP000248553"/>
    </source>
</evidence>
<dbReference type="AlphaFoldDB" id="A0A328BME8"/>
<comment type="caution">
    <text evidence="1">The sequence shown here is derived from an EMBL/GenBank/DDBJ whole genome shotgun (WGS) entry which is preliminary data.</text>
</comment>
<dbReference type="OrthoDB" id="886020at2"/>
<accession>A0A328BME8</accession>
<dbReference type="RefSeq" id="WP_111477760.1">
    <property type="nucleotide sequence ID" value="NZ_QHKM01000002.1"/>
</dbReference>
<evidence type="ECO:0000313" key="1">
    <source>
        <dbReference type="EMBL" id="RAK68147.1"/>
    </source>
</evidence>
<organism evidence="1 2">
    <name type="scientific">Hymenobacter edaphi</name>
    <dbReference type="NCBI Taxonomy" id="2211146"/>
    <lineage>
        <taxon>Bacteria</taxon>
        <taxon>Pseudomonadati</taxon>
        <taxon>Bacteroidota</taxon>
        <taxon>Cytophagia</taxon>
        <taxon>Cytophagales</taxon>
        <taxon>Hymenobacteraceae</taxon>
        <taxon>Hymenobacter</taxon>
    </lineage>
</organism>
<proteinExistence type="predicted"/>
<reference evidence="2" key="1">
    <citation type="submission" date="2018-05" db="EMBL/GenBank/DDBJ databases">
        <authorList>
            <person name="Nie L."/>
        </authorList>
    </citation>
    <scope>NUCLEOTIDE SEQUENCE [LARGE SCALE GENOMIC DNA]</scope>
    <source>
        <strain evidence="2">NL</strain>
    </source>
</reference>
<name>A0A328BME8_9BACT</name>
<protein>
    <submittedName>
        <fullName evidence="1">Uncharacterized protein</fullName>
    </submittedName>
</protein>
<sequence>MDSLTPTPAHTPDFQVPLEVTDGQHSALIDDTLALLSDGAPTQANQYGLTEIDRWAEVLRASEKPGLAKIIRELQSLREQLTSNDADPHAVAETLATLGAETGKVADEASAGYGPPLAQLGKLLIKLGSSLSR</sequence>
<keyword evidence="2" id="KW-1185">Reference proteome</keyword>
<dbReference type="Proteomes" id="UP000248553">
    <property type="component" value="Unassembled WGS sequence"/>
</dbReference>